<dbReference type="AlphaFoldDB" id="A0A839GM84"/>
<reference evidence="1 2" key="1">
    <citation type="submission" date="2020-08" db="EMBL/GenBank/DDBJ databases">
        <title>Genomic Encyclopedia of Type Strains, Phase IV (KMG-IV): sequencing the most valuable type-strain genomes for metagenomic binning, comparative biology and taxonomic classification.</title>
        <authorList>
            <person name="Goeker M."/>
        </authorList>
    </citation>
    <scope>NUCLEOTIDE SEQUENCE [LARGE SCALE GENOMIC DNA]</scope>
    <source>
        <strain evidence="1 2">DSM 29854</strain>
    </source>
</reference>
<protein>
    <submittedName>
        <fullName evidence="1">Uncharacterized protein</fullName>
    </submittedName>
</protein>
<accession>A0A839GM84</accession>
<evidence type="ECO:0000313" key="2">
    <source>
        <dbReference type="Proteomes" id="UP000563094"/>
    </source>
</evidence>
<keyword evidence="2" id="KW-1185">Reference proteome</keyword>
<dbReference type="EMBL" id="JACJIQ010000032">
    <property type="protein sequence ID" value="MBA9079830.1"/>
    <property type="molecule type" value="Genomic_DNA"/>
</dbReference>
<evidence type="ECO:0000313" key="1">
    <source>
        <dbReference type="EMBL" id="MBA9079830.1"/>
    </source>
</evidence>
<name>A0A839GM84_9BACT</name>
<comment type="caution">
    <text evidence="1">The sequence shown here is derived from an EMBL/GenBank/DDBJ whole genome shotgun (WGS) entry which is preliminary data.</text>
</comment>
<dbReference type="RefSeq" id="WP_066838921.1">
    <property type="nucleotide sequence ID" value="NZ_JACJIQ010000032.1"/>
</dbReference>
<proteinExistence type="predicted"/>
<gene>
    <name evidence="1" type="ORF">FHS90_004571</name>
</gene>
<dbReference type="Proteomes" id="UP000563094">
    <property type="component" value="Unassembled WGS sequence"/>
</dbReference>
<organism evidence="1 2">
    <name type="scientific">Rufibacter quisquiliarum</name>
    <dbReference type="NCBI Taxonomy" id="1549639"/>
    <lineage>
        <taxon>Bacteria</taxon>
        <taxon>Pseudomonadati</taxon>
        <taxon>Bacteroidota</taxon>
        <taxon>Cytophagia</taxon>
        <taxon>Cytophagales</taxon>
        <taxon>Hymenobacteraceae</taxon>
        <taxon>Rufibacter</taxon>
    </lineage>
</organism>
<sequence length="91" mass="11046">MDIKDFINSLTPEEIEERNNKQLEENQRVYEEFKAAYTKGIYSLDSQPIDSFKLNAPCYHWFLRPKGIKKKHFKKYLPYPIGFFRFNSYIQ</sequence>